<proteinExistence type="inferred from homology"/>
<feature type="transmembrane region" description="Helical" evidence="11">
    <location>
        <begin position="169"/>
        <end position="191"/>
    </location>
</feature>
<sequence length="1140" mass="130037">PFNKILSFQIIILYSQSYNFIFFILLLLFDGCICLTNSSDINEVEKLNTQINEINNHNLSKHHGVQVASFRWETVRAPLVLTMFIAAMGLFKVVYHTTGIFKDFVPESCCLIILGMILGFFFLGDSNHENIKFLEFDSNIFFFYLLPPIIFESAYSLKDSAFIDNLGTILLYAVLGTILNIAIIGGGLVALDSYNLMGDFKIDPLDAFLFASLIAAVDPVAVLAIFKELGVNKMLYFMVFGESLLNDAVTVVCYNLVTEFKELPEITLHDIGMGAASFICVSIGGFLIGLFYGILSSFFTMYTDSVRVVEPIICFGLAYLSYMSAELFHWSGIIAIIVCGLFQAHYTVHNLSHKSTVTINTLAHVSSTVTESLIFIILGVMVVNEENWIFSDFHLGFSIAALIFCLFARFIIVFILTTIVNQFTGGVRYISRNEQIIMFYGGLRSAISFSLAFSLDNNVQCRGIILSATYVVIFFTVFIQGGTIKFLVKYLNIRLSEQEENFKMFIEFNKCVVDHFTECLEEICGKTNNSIVQYFRNFSQTYLRKYIQKGYIEAKIAKVEKMVQINKESIIGQVNSGKTLSRNSSFGISDTNNKMLNSSVNKETRPMIDNNNDVEINENMIVLRRNRSSTLTNSNFKSPIEIRKLIAQNTPNDFYIDKNMVNEDEEEERIRIIKERIESANIFTSDMTERKKKRNMFGIRKKDKQKFSIGKGLLASGIGSVAISSNQTIIKNNSVPSIAELELENGKNELLEKHTDNSSSHASLVDGKHHLQTIQSVDEEEKITNNDDNEYLFSFVEMEFKSFSKKPKNAEALFKKFASYNFDEKIENFMRFLNDFNEYDNKEIPLHLDDKQVEIAYNKLTFERDKAHMRVLLLGQLIENDKLKELLSSDHENADKYEIIYQKIVSLKRVVETIENVTSSEYPDLCSFIIPKLRYQLYDDCLTKFNICDKITSLINEYRSENRIESSRINSLSKNDRDLIYIEMSEKFHSAVSLCRFSYVEKPEGYQKALEIEKTIISGNVNQYTEDEERENSCYDEECNSSYDEEDGSDYDKEEIYILDGESEINDSIGNIHSVEVNESRVSELLTNSVVTGESSKSLKRPLEADSEIEIVGYGKCLKFNDGNYSNQDEIECIVISDDE</sequence>
<evidence type="ECO:0000256" key="8">
    <source>
        <dbReference type="ARBA" id="ARBA00023201"/>
    </source>
</evidence>
<feature type="transmembrane region" description="Helical" evidence="11">
    <location>
        <begin position="467"/>
        <end position="488"/>
    </location>
</feature>
<keyword evidence="2 9" id="KW-0813">Transport</keyword>
<feature type="transmembrane region" description="Helical" evidence="11">
    <location>
        <begin position="395"/>
        <end position="416"/>
    </location>
</feature>
<reference evidence="14" key="1">
    <citation type="submission" date="2024-02" db="UniProtKB">
        <authorList>
            <consortium name="WormBaseParasite"/>
        </authorList>
    </citation>
    <scope>IDENTIFICATION</scope>
</reference>
<keyword evidence="6 9" id="KW-0406">Ion transport</keyword>
<feature type="transmembrane region" description="Helical" evidence="11">
    <location>
        <begin position="437"/>
        <end position="455"/>
    </location>
</feature>
<evidence type="ECO:0000256" key="7">
    <source>
        <dbReference type="ARBA" id="ARBA00023136"/>
    </source>
</evidence>
<evidence type="ECO:0000256" key="2">
    <source>
        <dbReference type="ARBA" id="ARBA00022448"/>
    </source>
</evidence>
<dbReference type="GO" id="GO:0098719">
    <property type="term" value="P:sodium ion import across plasma membrane"/>
    <property type="evidence" value="ECO:0007669"/>
    <property type="project" value="TreeGrafter"/>
</dbReference>
<evidence type="ECO:0000256" key="5">
    <source>
        <dbReference type="ARBA" id="ARBA00023053"/>
    </source>
</evidence>
<dbReference type="InterPro" id="IPR018422">
    <property type="entry name" value="Cation/H_exchanger_CPA1"/>
</dbReference>
<accession>A0AAF5HZ18</accession>
<feature type="transmembrane region" description="Helical" evidence="11">
    <location>
        <begin position="104"/>
        <end position="124"/>
    </location>
</feature>
<dbReference type="GO" id="GO:0051453">
    <property type="term" value="P:regulation of intracellular pH"/>
    <property type="evidence" value="ECO:0007669"/>
    <property type="project" value="TreeGrafter"/>
</dbReference>
<evidence type="ECO:0000256" key="10">
    <source>
        <dbReference type="SAM" id="MobiDB-lite"/>
    </source>
</evidence>
<organism evidence="13 14">
    <name type="scientific">Strongyloides stercoralis</name>
    <name type="common">Threadworm</name>
    <dbReference type="NCBI Taxonomy" id="6248"/>
    <lineage>
        <taxon>Eukaryota</taxon>
        <taxon>Metazoa</taxon>
        <taxon>Ecdysozoa</taxon>
        <taxon>Nematoda</taxon>
        <taxon>Chromadorea</taxon>
        <taxon>Rhabditida</taxon>
        <taxon>Tylenchina</taxon>
        <taxon>Panagrolaimomorpha</taxon>
        <taxon>Strongyloidoidea</taxon>
        <taxon>Strongyloididae</taxon>
        <taxon>Strongyloides</taxon>
    </lineage>
</organism>
<evidence type="ECO:0000256" key="1">
    <source>
        <dbReference type="ARBA" id="ARBA00004141"/>
    </source>
</evidence>
<evidence type="ECO:0000256" key="6">
    <source>
        <dbReference type="ARBA" id="ARBA00023065"/>
    </source>
</evidence>
<keyword evidence="9" id="KW-0050">Antiport</keyword>
<dbReference type="GO" id="GO:0015385">
    <property type="term" value="F:sodium:proton antiporter activity"/>
    <property type="evidence" value="ECO:0007669"/>
    <property type="project" value="InterPro"/>
</dbReference>
<comment type="similarity">
    <text evidence="9">Belongs to the monovalent cation:proton antiporter 1 (CPA1) transporter (TC 2.A.36) family.</text>
</comment>
<keyword evidence="5" id="KW-0915">Sodium</keyword>
<dbReference type="PANTHER" id="PTHR10110">
    <property type="entry name" value="SODIUM/HYDROGEN EXCHANGER"/>
    <property type="match status" value="1"/>
</dbReference>
<dbReference type="GO" id="GO:0015386">
    <property type="term" value="F:potassium:proton antiporter activity"/>
    <property type="evidence" value="ECO:0007669"/>
    <property type="project" value="TreeGrafter"/>
</dbReference>
<dbReference type="NCBIfam" id="TIGR00840">
    <property type="entry name" value="b_cpa1"/>
    <property type="match status" value="1"/>
</dbReference>
<evidence type="ECO:0000313" key="14">
    <source>
        <dbReference type="WBParaSite" id="TCONS_00003998.p1"/>
    </source>
</evidence>
<evidence type="ECO:0000256" key="3">
    <source>
        <dbReference type="ARBA" id="ARBA00022692"/>
    </source>
</evidence>
<feature type="transmembrane region" description="Helical" evidence="11">
    <location>
        <begin position="272"/>
        <end position="294"/>
    </location>
</feature>
<evidence type="ECO:0000256" key="4">
    <source>
        <dbReference type="ARBA" id="ARBA00022989"/>
    </source>
</evidence>
<dbReference type="InterPro" id="IPR004709">
    <property type="entry name" value="NaH_exchanger"/>
</dbReference>
<feature type="transmembrane region" description="Helical" evidence="11">
    <location>
        <begin position="361"/>
        <end position="383"/>
    </location>
</feature>
<evidence type="ECO:0000313" key="13">
    <source>
        <dbReference type="Proteomes" id="UP000035681"/>
    </source>
</evidence>
<dbReference type="AlphaFoldDB" id="A0AAF5HZ18"/>
<keyword evidence="3 9" id="KW-0812">Transmembrane</keyword>
<keyword evidence="8 9" id="KW-0739">Sodium transport</keyword>
<dbReference type="GO" id="GO:0005886">
    <property type="term" value="C:plasma membrane"/>
    <property type="evidence" value="ECO:0007669"/>
    <property type="project" value="TreeGrafter"/>
</dbReference>
<dbReference type="PRINTS" id="PR01084">
    <property type="entry name" value="NAHEXCHNGR"/>
</dbReference>
<evidence type="ECO:0000256" key="9">
    <source>
        <dbReference type="RuleBase" id="RU003722"/>
    </source>
</evidence>
<name>A0AAF5HZ18_STRER</name>
<evidence type="ECO:0000256" key="11">
    <source>
        <dbReference type="SAM" id="Phobius"/>
    </source>
</evidence>
<feature type="transmembrane region" description="Helical" evidence="11">
    <location>
        <begin position="136"/>
        <end position="157"/>
    </location>
</feature>
<feature type="transmembrane region" description="Helical" evidence="11">
    <location>
        <begin position="235"/>
        <end position="257"/>
    </location>
</feature>
<feature type="domain" description="Cation/H+ exchanger transmembrane" evidence="12">
    <location>
        <begin position="95"/>
        <end position="489"/>
    </location>
</feature>
<dbReference type="WBParaSite" id="TCONS_00003998.p1">
    <property type="protein sequence ID" value="TCONS_00003998.p1"/>
    <property type="gene ID" value="XLOC_000851"/>
</dbReference>
<dbReference type="InterPro" id="IPR006153">
    <property type="entry name" value="Cation/H_exchanger_TM"/>
</dbReference>
<feature type="transmembrane region" description="Helical" evidence="11">
    <location>
        <begin position="207"/>
        <end position="226"/>
    </location>
</feature>
<feature type="transmembrane region" description="Helical" evidence="11">
    <location>
        <begin position="328"/>
        <end position="349"/>
    </location>
</feature>
<dbReference type="Gene3D" id="6.10.140.1330">
    <property type="match status" value="1"/>
</dbReference>
<keyword evidence="4 11" id="KW-1133">Transmembrane helix</keyword>
<keyword evidence="13" id="KW-1185">Reference proteome</keyword>
<dbReference type="Pfam" id="PF00999">
    <property type="entry name" value="Na_H_Exchanger"/>
    <property type="match status" value="1"/>
</dbReference>
<dbReference type="Proteomes" id="UP000035681">
    <property type="component" value="Unplaced"/>
</dbReference>
<protein>
    <recommendedName>
        <fullName evidence="9">Sodium/hydrogen exchanger</fullName>
    </recommendedName>
</protein>
<dbReference type="PANTHER" id="PTHR10110:SF126">
    <property type="entry name" value="NA(+)_H(+) EXCHANGER PROTEIN 7"/>
    <property type="match status" value="1"/>
</dbReference>
<feature type="region of interest" description="Disordered" evidence="10">
    <location>
        <begin position="1027"/>
        <end position="1048"/>
    </location>
</feature>
<evidence type="ECO:0000259" key="12">
    <source>
        <dbReference type="Pfam" id="PF00999"/>
    </source>
</evidence>
<keyword evidence="7 11" id="KW-0472">Membrane</keyword>
<feature type="transmembrane region" description="Helical" evidence="11">
    <location>
        <begin position="77"/>
        <end position="95"/>
    </location>
</feature>
<comment type="subcellular location">
    <subcellularLocation>
        <location evidence="1">Membrane</location>
        <topology evidence="1">Multi-pass membrane protein</topology>
    </subcellularLocation>
</comment>